<dbReference type="PANTHER" id="PTHR10992">
    <property type="entry name" value="METHYLESTERASE FAMILY MEMBER"/>
    <property type="match status" value="1"/>
</dbReference>
<reference evidence="1 2" key="1">
    <citation type="journal article" date="2021" name="BMC Genomics">
        <title>Datura genome reveals duplications of psychoactive alkaloid biosynthetic genes and high mutation rate following tissue culture.</title>
        <authorList>
            <person name="Rajewski A."/>
            <person name="Carter-House D."/>
            <person name="Stajich J."/>
            <person name="Litt A."/>
        </authorList>
    </citation>
    <scope>NUCLEOTIDE SEQUENCE [LARGE SCALE GENOMIC DNA]</scope>
    <source>
        <strain evidence="1">AR-01</strain>
    </source>
</reference>
<dbReference type="Proteomes" id="UP000823775">
    <property type="component" value="Unassembled WGS sequence"/>
</dbReference>
<dbReference type="EMBL" id="JACEIK010002323">
    <property type="protein sequence ID" value="MCD9560459.1"/>
    <property type="molecule type" value="Genomic_DNA"/>
</dbReference>
<dbReference type="InterPro" id="IPR029058">
    <property type="entry name" value="AB_hydrolase_fold"/>
</dbReference>
<name>A0ABS8UNQ8_DATST</name>
<comment type="caution">
    <text evidence="1">The sequence shown here is derived from an EMBL/GenBank/DDBJ whole genome shotgun (WGS) entry which is preliminary data.</text>
</comment>
<organism evidence="1 2">
    <name type="scientific">Datura stramonium</name>
    <name type="common">Jimsonweed</name>
    <name type="synonym">Common thornapple</name>
    <dbReference type="NCBI Taxonomy" id="4076"/>
    <lineage>
        <taxon>Eukaryota</taxon>
        <taxon>Viridiplantae</taxon>
        <taxon>Streptophyta</taxon>
        <taxon>Embryophyta</taxon>
        <taxon>Tracheophyta</taxon>
        <taxon>Spermatophyta</taxon>
        <taxon>Magnoliopsida</taxon>
        <taxon>eudicotyledons</taxon>
        <taxon>Gunneridae</taxon>
        <taxon>Pentapetalae</taxon>
        <taxon>asterids</taxon>
        <taxon>lamiids</taxon>
        <taxon>Solanales</taxon>
        <taxon>Solanaceae</taxon>
        <taxon>Solanoideae</taxon>
        <taxon>Datureae</taxon>
        <taxon>Datura</taxon>
    </lineage>
</organism>
<dbReference type="Gene3D" id="3.40.50.1820">
    <property type="entry name" value="alpha/beta hydrolase"/>
    <property type="match status" value="1"/>
</dbReference>
<dbReference type="SUPFAM" id="SSF53474">
    <property type="entry name" value="alpha/beta-Hydrolases"/>
    <property type="match status" value="1"/>
</dbReference>
<evidence type="ECO:0000313" key="2">
    <source>
        <dbReference type="Proteomes" id="UP000823775"/>
    </source>
</evidence>
<evidence type="ECO:0000313" key="1">
    <source>
        <dbReference type="EMBL" id="MCD9560459.1"/>
    </source>
</evidence>
<proteinExistence type="predicted"/>
<gene>
    <name evidence="1" type="ORF">HAX54_019141</name>
</gene>
<dbReference type="InterPro" id="IPR045889">
    <property type="entry name" value="MES/HNL"/>
</dbReference>
<accession>A0ABS8UNQ8</accession>
<dbReference type="PANTHER" id="PTHR10992:SF1036">
    <property type="entry name" value="AB HYDROLASE-1 DOMAIN-CONTAINING PROTEIN"/>
    <property type="match status" value="1"/>
</dbReference>
<keyword evidence="2" id="KW-1185">Reference proteome</keyword>
<protein>
    <submittedName>
        <fullName evidence="1">Uncharacterized protein</fullName>
    </submittedName>
</protein>
<feature type="non-terminal residue" evidence="1">
    <location>
        <position position="1"/>
    </location>
</feature>
<sequence>DLKLAIKLVRPLFLYHVEDISKEILVSRKRYGSVKRVFIVAAESKALNIEFQRWMIGKNPPDEVEVISGSDHMVMMSKPQQLFTTLLRIANSHI</sequence>